<dbReference type="EMBL" id="JARKIK010000074">
    <property type="protein sequence ID" value="KAK8727755.1"/>
    <property type="molecule type" value="Genomic_DNA"/>
</dbReference>
<comment type="caution">
    <text evidence="1">The sequence shown here is derived from an EMBL/GenBank/DDBJ whole genome shotgun (WGS) entry which is preliminary data.</text>
</comment>
<proteinExistence type="predicted"/>
<evidence type="ECO:0008006" key="3">
    <source>
        <dbReference type="Google" id="ProtNLM"/>
    </source>
</evidence>
<protein>
    <recommendedName>
        <fullName evidence="3">RING-type domain-containing protein</fullName>
    </recommendedName>
</protein>
<name>A0AAW0WA28_CHEQU</name>
<gene>
    <name evidence="1" type="ORF">OTU49_009446</name>
</gene>
<dbReference type="AlphaFoldDB" id="A0AAW0WA28"/>
<sequence length="163" mass="19477">MYEYMYARRIYLSSEITVKRRTKILNFIKRFFYRMFGKFKEYLIMEFTKYDHVCTLCYKRMPTATATLCIQPNCGTALCKECADVRFKYYAGNCCECGYPMFLVEHVDCLPRLSPTRSLFEEEIEDEVDDGLPKQLPKNDWMMPKTKCKTCKIRIVFDRQDVC</sequence>
<keyword evidence="2" id="KW-1185">Reference proteome</keyword>
<dbReference type="Proteomes" id="UP001445076">
    <property type="component" value="Unassembled WGS sequence"/>
</dbReference>
<reference evidence="1 2" key="1">
    <citation type="journal article" date="2024" name="BMC Genomics">
        <title>Genome assembly of redclaw crayfish (Cherax quadricarinatus) provides insights into its immune adaptation and hypoxia tolerance.</title>
        <authorList>
            <person name="Liu Z."/>
            <person name="Zheng J."/>
            <person name="Li H."/>
            <person name="Fang K."/>
            <person name="Wang S."/>
            <person name="He J."/>
            <person name="Zhou D."/>
            <person name="Weng S."/>
            <person name="Chi M."/>
            <person name="Gu Z."/>
            <person name="He J."/>
            <person name="Li F."/>
            <person name="Wang M."/>
        </authorList>
    </citation>
    <scope>NUCLEOTIDE SEQUENCE [LARGE SCALE GENOMIC DNA]</scope>
    <source>
        <strain evidence="1">ZL_2023a</strain>
    </source>
</reference>
<organism evidence="1 2">
    <name type="scientific">Cherax quadricarinatus</name>
    <name type="common">Australian red claw crayfish</name>
    <dbReference type="NCBI Taxonomy" id="27406"/>
    <lineage>
        <taxon>Eukaryota</taxon>
        <taxon>Metazoa</taxon>
        <taxon>Ecdysozoa</taxon>
        <taxon>Arthropoda</taxon>
        <taxon>Crustacea</taxon>
        <taxon>Multicrustacea</taxon>
        <taxon>Malacostraca</taxon>
        <taxon>Eumalacostraca</taxon>
        <taxon>Eucarida</taxon>
        <taxon>Decapoda</taxon>
        <taxon>Pleocyemata</taxon>
        <taxon>Astacidea</taxon>
        <taxon>Parastacoidea</taxon>
        <taxon>Parastacidae</taxon>
        <taxon>Cherax</taxon>
    </lineage>
</organism>
<accession>A0AAW0WA28</accession>
<evidence type="ECO:0000313" key="2">
    <source>
        <dbReference type="Proteomes" id="UP001445076"/>
    </source>
</evidence>
<evidence type="ECO:0000313" key="1">
    <source>
        <dbReference type="EMBL" id="KAK8727755.1"/>
    </source>
</evidence>